<evidence type="ECO:0000256" key="3">
    <source>
        <dbReference type="ARBA" id="ARBA00022723"/>
    </source>
</evidence>
<keyword evidence="9" id="KW-1185">Reference proteome</keyword>
<dbReference type="PANTHER" id="PTHR13058:SF19">
    <property type="entry name" value="LD40940P"/>
    <property type="match status" value="1"/>
</dbReference>
<dbReference type="GO" id="GO:0008296">
    <property type="term" value="F:3'-5'-DNA exonuclease activity"/>
    <property type="evidence" value="ECO:0007669"/>
    <property type="project" value="TreeGrafter"/>
</dbReference>
<keyword evidence="6" id="KW-0460">Magnesium</keyword>
<keyword evidence="3" id="KW-0479">Metal-binding</keyword>
<comment type="cofactor">
    <cofactor evidence="1">
        <name>Mg(2+)</name>
        <dbReference type="ChEBI" id="CHEBI:18420"/>
    </cofactor>
</comment>
<reference evidence="10" key="1">
    <citation type="submission" date="2016-04" db="UniProtKB">
        <authorList>
            <consortium name="WormBaseParasite"/>
        </authorList>
    </citation>
    <scope>IDENTIFICATION</scope>
</reference>
<evidence type="ECO:0000256" key="7">
    <source>
        <dbReference type="SAM" id="MobiDB-lite"/>
    </source>
</evidence>
<keyword evidence="4" id="KW-0378">Hydrolase</keyword>
<evidence type="ECO:0000256" key="1">
    <source>
        <dbReference type="ARBA" id="ARBA00001946"/>
    </source>
</evidence>
<dbReference type="STRING" id="27835.A0A0N4Y000"/>
<dbReference type="InterPro" id="IPR036397">
    <property type="entry name" value="RNaseH_sf"/>
</dbReference>
<keyword evidence="2" id="KW-0540">Nuclease</keyword>
<dbReference type="Gene3D" id="3.30.420.10">
    <property type="entry name" value="Ribonuclease H-like superfamily/Ribonuclease H"/>
    <property type="match status" value="1"/>
</dbReference>
<dbReference type="PANTHER" id="PTHR13058">
    <property type="entry name" value="THREE PRIME REPAIR EXONUCLEASE 1, 2"/>
    <property type="match status" value="1"/>
</dbReference>
<evidence type="ECO:0000256" key="2">
    <source>
        <dbReference type="ARBA" id="ARBA00022722"/>
    </source>
</evidence>
<dbReference type="SUPFAM" id="SSF53098">
    <property type="entry name" value="Ribonuclease H-like"/>
    <property type="match status" value="1"/>
</dbReference>
<dbReference type="GO" id="GO:0046872">
    <property type="term" value="F:metal ion binding"/>
    <property type="evidence" value="ECO:0007669"/>
    <property type="project" value="UniProtKB-KW"/>
</dbReference>
<accession>A0A0N4Y000</accession>
<dbReference type="AlphaFoldDB" id="A0A0N4Y000"/>
<dbReference type="EMBL" id="UYSL01020055">
    <property type="protein sequence ID" value="VDL72402.1"/>
    <property type="molecule type" value="Genomic_DNA"/>
</dbReference>
<reference evidence="8 9" key="2">
    <citation type="submission" date="2018-11" db="EMBL/GenBank/DDBJ databases">
        <authorList>
            <consortium name="Pathogen Informatics"/>
        </authorList>
    </citation>
    <scope>NUCLEOTIDE SEQUENCE [LARGE SCALE GENOMIC DNA]</scope>
</reference>
<evidence type="ECO:0000313" key="10">
    <source>
        <dbReference type="WBParaSite" id="NBR_0000881201-mRNA-1"/>
    </source>
</evidence>
<keyword evidence="5" id="KW-0269">Exonuclease</keyword>
<dbReference type="Proteomes" id="UP000271162">
    <property type="component" value="Unassembled WGS sequence"/>
</dbReference>
<sequence length="517" mass="58695">MQLDPNFEPIPVVFAPSQQRGHDVAVYIFPHDHSLCYEFFFHCRSVDKKTQTYLCCGCKALRARDKNRYRQPMASCKLRDGHFITDPMNPFRPHFCMPRSTPQATTRRLIIERCNELRAGPCKKATRNVVEEILSDITSPKFDAFPIRERRVMVEQIASPYGNTRENIRRTLQRNQRRGLNPPPPRPRLTSPDQSFVLRLSANIRTCQLNPELTKEEWHVVHTGKSSDSSVVCRPFDDLELKSTFMQEWPSIREFLDACPKPACLIAHNGMSFDFRALYGELTRCGFLEKGLGVPKGVVFVDSTLAIREIEQDFFNEVSDATKELASRKAVENVAAYEDIVSESGEHTIPASGSGVPTTAVETAATSNAPTLKDVLKESDIDVLNDSNIDVVNDSESTTAEQSRISAKEKSPEIHVASSTLDEHPLCVFDIQKWPAAKMRRIRPDFFRRTHRGWEFNSSICTNGLKDDLASLYESVVKAPYTAHFTQDDTEALVQVCVTYGREFQDYIDFKSAHFPF</sequence>
<feature type="region of interest" description="Disordered" evidence="7">
    <location>
        <begin position="173"/>
        <end position="192"/>
    </location>
</feature>
<evidence type="ECO:0000313" key="9">
    <source>
        <dbReference type="Proteomes" id="UP000271162"/>
    </source>
</evidence>
<dbReference type="GO" id="GO:0005737">
    <property type="term" value="C:cytoplasm"/>
    <property type="evidence" value="ECO:0007669"/>
    <property type="project" value="TreeGrafter"/>
</dbReference>
<dbReference type="WBParaSite" id="NBR_0000881201-mRNA-1">
    <property type="protein sequence ID" value="NBR_0000881201-mRNA-1"/>
    <property type="gene ID" value="NBR_0000881201"/>
</dbReference>
<name>A0A0N4Y000_NIPBR</name>
<dbReference type="GO" id="GO:0006308">
    <property type="term" value="P:DNA catabolic process"/>
    <property type="evidence" value="ECO:0007669"/>
    <property type="project" value="TreeGrafter"/>
</dbReference>
<evidence type="ECO:0000256" key="5">
    <source>
        <dbReference type="ARBA" id="ARBA00022839"/>
    </source>
</evidence>
<organism evidence="10">
    <name type="scientific">Nippostrongylus brasiliensis</name>
    <name type="common">Rat hookworm</name>
    <dbReference type="NCBI Taxonomy" id="27835"/>
    <lineage>
        <taxon>Eukaryota</taxon>
        <taxon>Metazoa</taxon>
        <taxon>Ecdysozoa</taxon>
        <taxon>Nematoda</taxon>
        <taxon>Chromadorea</taxon>
        <taxon>Rhabditida</taxon>
        <taxon>Rhabditina</taxon>
        <taxon>Rhabditomorpha</taxon>
        <taxon>Strongyloidea</taxon>
        <taxon>Heligmosomidae</taxon>
        <taxon>Nippostrongylus</taxon>
    </lineage>
</organism>
<dbReference type="InterPro" id="IPR012337">
    <property type="entry name" value="RNaseH-like_sf"/>
</dbReference>
<evidence type="ECO:0000256" key="6">
    <source>
        <dbReference type="ARBA" id="ARBA00022842"/>
    </source>
</evidence>
<dbReference type="InterPro" id="IPR040393">
    <property type="entry name" value="TREX1/2"/>
</dbReference>
<evidence type="ECO:0000256" key="4">
    <source>
        <dbReference type="ARBA" id="ARBA00022801"/>
    </source>
</evidence>
<dbReference type="GO" id="GO:0003676">
    <property type="term" value="F:nucleic acid binding"/>
    <property type="evidence" value="ECO:0007669"/>
    <property type="project" value="InterPro"/>
</dbReference>
<proteinExistence type="predicted"/>
<protein>
    <submittedName>
        <fullName evidence="10">Exonuclease domain-containing protein</fullName>
    </submittedName>
</protein>
<evidence type="ECO:0000313" key="8">
    <source>
        <dbReference type="EMBL" id="VDL72402.1"/>
    </source>
</evidence>
<dbReference type="OMA" id="IENIYCK"/>
<gene>
    <name evidence="8" type="ORF">NBR_LOCUS8813</name>
</gene>